<evidence type="ECO:0000256" key="5">
    <source>
        <dbReference type="ARBA" id="ARBA00022729"/>
    </source>
</evidence>
<keyword evidence="10" id="KW-1185">Reference proteome</keyword>
<accession>A0A1Y1I833</accession>
<evidence type="ECO:0000256" key="4">
    <source>
        <dbReference type="ARBA" id="ARBA00022525"/>
    </source>
</evidence>
<evidence type="ECO:0008006" key="11">
    <source>
        <dbReference type="Google" id="ProtNLM"/>
    </source>
</evidence>
<keyword evidence="7" id="KW-0998">Cell outer membrane</keyword>
<gene>
    <name evidence="9" type="ORF">KFL_003330170</name>
</gene>
<sequence>MTPPRETWFRVVWFLLMLGAGGNVVKVVAQGGTACFGDAAALQGALRTARRGDLITLCGRCNQRTFLRGRSPAGDEATEVIVNSTLSITLPVTLQGASADSPAKVTGSLTLLNGLSPLFFVADGVGPVTFRDLELQNSNPGASNYGGAVQVGVNAGVDFTRVVFRNNVAEYGGAVYTRGHVNFTSCAFVNNTAYGSGGAIYTDKAGGNVTLSVLSSSFLASAAGGSGGAIFFDDTRGILLISDSTFVGSAANSEGGALFLAGNASGVITGNSFLNGSAASGGGAIFIQGSALLAGNRFTGNSAPIGGAVFTYGAANTAFCGGDQFQSNAAQSKGYGNAVFVGLTGEGDGTAFCPSVPLEVDVAGDPVAGVAIGSCLNCDPTLLCSRDATGDLLPALQPVGVSCTCNPGFYGTGFVCYPLGSNVGVGSAATANLTSGVNLTALNLSSVVLSRVVNTSATVSPLSVTEGEVSSNPSRSSRGASSPILRPPVWVLGLFILCAISF</sequence>
<dbReference type="PANTHER" id="PTHR11319">
    <property type="entry name" value="G PROTEIN-COUPLED RECEPTOR-RELATED"/>
    <property type="match status" value="1"/>
</dbReference>
<keyword evidence="4" id="KW-0964">Secreted</keyword>
<evidence type="ECO:0000313" key="9">
    <source>
        <dbReference type="EMBL" id="GAQ87134.1"/>
    </source>
</evidence>
<keyword evidence="5 8" id="KW-0732">Signal</keyword>
<feature type="chain" id="PRO_5013231388" description="EGF-like domain-containing protein" evidence="8">
    <location>
        <begin position="30"/>
        <end position="502"/>
    </location>
</feature>
<dbReference type="AlphaFoldDB" id="A0A1Y1I833"/>
<protein>
    <recommendedName>
        <fullName evidence="11">EGF-like domain-containing protein</fullName>
    </recommendedName>
</protein>
<evidence type="ECO:0000256" key="8">
    <source>
        <dbReference type="SAM" id="SignalP"/>
    </source>
</evidence>
<dbReference type="Gene3D" id="2.40.155.10">
    <property type="entry name" value="Green fluorescent protein"/>
    <property type="match status" value="1"/>
</dbReference>
<proteinExistence type="predicted"/>
<dbReference type="InterPro" id="IPR011050">
    <property type="entry name" value="Pectin_lyase_fold/virulence"/>
</dbReference>
<dbReference type="GO" id="GO:0005576">
    <property type="term" value="C:extracellular region"/>
    <property type="evidence" value="ECO:0007669"/>
    <property type="project" value="UniProtKB-SubCell"/>
</dbReference>
<dbReference type="EMBL" id="DF237282">
    <property type="protein sequence ID" value="GAQ87134.1"/>
    <property type="molecule type" value="Genomic_DNA"/>
</dbReference>
<dbReference type="InterPro" id="IPR009017">
    <property type="entry name" value="GFP"/>
</dbReference>
<dbReference type="Pfam" id="PF02415">
    <property type="entry name" value="Chlam_PMP"/>
    <property type="match status" value="1"/>
</dbReference>
<dbReference type="PANTHER" id="PTHR11319:SF35">
    <property type="entry name" value="OUTER MEMBRANE PROTEIN PMPC-RELATED"/>
    <property type="match status" value="1"/>
</dbReference>
<dbReference type="OrthoDB" id="5989148at2759"/>
<evidence type="ECO:0000256" key="6">
    <source>
        <dbReference type="ARBA" id="ARBA00023136"/>
    </source>
</evidence>
<evidence type="ECO:0000313" key="10">
    <source>
        <dbReference type="Proteomes" id="UP000054558"/>
    </source>
</evidence>
<comment type="subcellular location">
    <subcellularLocation>
        <location evidence="1">Cell envelope</location>
    </subcellularLocation>
    <subcellularLocation>
        <location evidence="2">Cell outer membrane</location>
    </subcellularLocation>
    <subcellularLocation>
        <location evidence="3">Secreted</location>
    </subcellularLocation>
</comment>
<dbReference type="SUPFAM" id="SSF51126">
    <property type="entry name" value="Pectin lyase-like"/>
    <property type="match status" value="1"/>
</dbReference>
<keyword evidence="6" id="KW-0472">Membrane</keyword>
<name>A0A1Y1I833_KLENI</name>
<evidence type="ECO:0000256" key="3">
    <source>
        <dbReference type="ARBA" id="ARBA00004613"/>
    </source>
</evidence>
<dbReference type="Proteomes" id="UP000054558">
    <property type="component" value="Unassembled WGS sequence"/>
</dbReference>
<reference evidence="9 10" key="1">
    <citation type="journal article" date="2014" name="Nat. Commun.">
        <title>Klebsormidium flaccidum genome reveals primary factors for plant terrestrial adaptation.</title>
        <authorList>
            <person name="Hori K."/>
            <person name="Maruyama F."/>
            <person name="Fujisawa T."/>
            <person name="Togashi T."/>
            <person name="Yamamoto N."/>
            <person name="Seo M."/>
            <person name="Sato S."/>
            <person name="Yamada T."/>
            <person name="Mori H."/>
            <person name="Tajima N."/>
            <person name="Moriyama T."/>
            <person name="Ikeuchi M."/>
            <person name="Watanabe M."/>
            <person name="Wada H."/>
            <person name="Kobayashi K."/>
            <person name="Saito M."/>
            <person name="Masuda T."/>
            <person name="Sasaki-Sekimoto Y."/>
            <person name="Mashiguchi K."/>
            <person name="Awai K."/>
            <person name="Shimojima M."/>
            <person name="Masuda S."/>
            <person name="Iwai M."/>
            <person name="Nobusawa T."/>
            <person name="Narise T."/>
            <person name="Kondo S."/>
            <person name="Saito H."/>
            <person name="Sato R."/>
            <person name="Murakawa M."/>
            <person name="Ihara Y."/>
            <person name="Oshima-Yamada Y."/>
            <person name="Ohtaka K."/>
            <person name="Satoh M."/>
            <person name="Sonobe K."/>
            <person name="Ishii M."/>
            <person name="Ohtani R."/>
            <person name="Kanamori-Sato M."/>
            <person name="Honoki R."/>
            <person name="Miyazaki D."/>
            <person name="Mochizuki H."/>
            <person name="Umetsu J."/>
            <person name="Higashi K."/>
            <person name="Shibata D."/>
            <person name="Kamiya Y."/>
            <person name="Sato N."/>
            <person name="Nakamura Y."/>
            <person name="Tabata S."/>
            <person name="Ida S."/>
            <person name="Kurokawa K."/>
            <person name="Ohta H."/>
        </authorList>
    </citation>
    <scope>NUCLEOTIDE SEQUENCE [LARGE SCALE GENOMIC DNA]</scope>
    <source>
        <strain evidence="9 10">NIES-2285</strain>
    </source>
</reference>
<evidence type="ECO:0000256" key="2">
    <source>
        <dbReference type="ARBA" id="ARBA00004442"/>
    </source>
</evidence>
<feature type="signal peptide" evidence="8">
    <location>
        <begin position="1"/>
        <end position="29"/>
    </location>
</feature>
<dbReference type="InterPro" id="IPR003368">
    <property type="entry name" value="POMP_repeat"/>
</dbReference>
<evidence type="ECO:0000256" key="1">
    <source>
        <dbReference type="ARBA" id="ARBA00004196"/>
    </source>
</evidence>
<dbReference type="NCBIfam" id="TIGR01376">
    <property type="entry name" value="POMP_repeat"/>
    <property type="match status" value="2"/>
</dbReference>
<organism evidence="9 10">
    <name type="scientific">Klebsormidium nitens</name>
    <name type="common">Green alga</name>
    <name type="synonym">Ulothrix nitens</name>
    <dbReference type="NCBI Taxonomy" id="105231"/>
    <lineage>
        <taxon>Eukaryota</taxon>
        <taxon>Viridiplantae</taxon>
        <taxon>Streptophyta</taxon>
        <taxon>Klebsormidiophyceae</taxon>
        <taxon>Klebsormidiales</taxon>
        <taxon>Klebsormidiaceae</taxon>
        <taxon>Klebsormidium</taxon>
    </lineage>
</organism>
<evidence type="ECO:0000256" key="7">
    <source>
        <dbReference type="ARBA" id="ARBA00023237"/>
    </source>
</evidence>